<dbReference type="InterPro" id="IPR008969">
    <property type="entry name" value="CarboxyPept-like_regulatory"/>
</dbReference>
<comment type="caution">
    <text evidence="1">The sequence shown here is derived from an EMBL/GenBank/DDBJ whole genome shotgun (WGS) entry which is preliminary data.</text>
</comment>
<dbReference type="AlphaFoldDB" id="A0A2U2XE33"/>
<accession>A0A2U2XE33</accession>
<protein>
    <recommendedName>
        <fullName evidence="3">Carboxypeptidase regulatory-like domain-containing protein</fullName>
    </recommendedName>
</protein>
<proteinExistence type="predicted"/>
<dbReference type="EMBL" id="QFRJ01000003">
    <property type="protein sequence ID" value="PWH86068.1"/>
    <property type="molecule type" value="Genomic_DNA"/>
</dbReference>
<dbReference type="Gene3D" id="2.60.40.1120">
    <property type="entry name" value="Carboxypeptidase-like, regulatory domain"/>
    <property type="match status" value="1"/>
</dbReference>
<name>A0A2U2XE33_9FLAO</name>
<gene>
    <name evidence="1" type="ORF">DIT68_05795</name>
</gene>
<sequence length="210" mass="23885">MKYLVVTSLLVFISLFSCKKEELDFKFSGNVKAPETGENIQNAAVKIYTYSTGDNIETLKGSTTTDASGNYDIAVERSKFETLVIRVSKKNYFIDEKTYPIDDLTTEDQNAITHFLSPKSWTKFILKKGGVTASNDHIKIQKVSGKTDCEDCCKNETKFYYGNEDLDVYCLNDGNKYMKFYWWTIGSNTSNGIDSIYNTPFDTTSFTINY</sequence>
<dbReference type="Proteomes" id="UP000245370">
    <property type="component" value="Unassembled WGS sequence"/>
</dbReference>
<evidence type="ECO:0000313" key="2">
    <source>
        <dbReference type="Proteomes" id="UP000245370"/>
    </source>
</evidence>
<reference evidence="1 2" key="2">
    <citation type="submission" date="2018-05" db="EMBL/GenBank/DDBJ databases">
        <authorList>
            <person name="Lanie J.A."/>
            <person name="Ng W.-L."/>
            <person name="Kazmierczak K.M."/>
            <person name="Andrzejewski T.M."/>
            <person name="Davidsen T.M."/>
            <person name="Wayne K.J."/>
            <person name="Tettelin H."/>
            <person name="Glass J.I."/>
            <person name="Rusch D."/>
            <person name="Podicherti R."/>
            <person name="Tsui H.-C.T."/>
            <person name="Winkler M.E."/>
        </authorList>
    </citation>
    <scope>NUCLEOTIDE SEQUENCE [LARGE SCALE GENOMIC DNA]</scope>
    <source>
        <strain evidence="1 2">C305</strain>
    </source>
</reference>
<dbReference type="SUPFAM" id="SSF49464">
    <property type="entry name" value="Carboxypeptidase regulatory domain-like"/>
    <property type="match status" value="1"/>
</dbReference>
<dbReference type="OrthoDB" id="1467295at2"/>
<reference evidence="1 2" key="1">
    <citation type="submission" date="2018-05" db="EMBL/GenBank/DDBJ databases">
        <title>Brumimicrobium oceani sp. nov., isolated from coastal sediment.</title>
        <authorList>
            <person name="Kou Y."/>
        </authorList>
    </citation>
    <scope>NUCLEOTIDE SEQUENCE [LARGE SCALE GENOMIC DNA]</scope>
    <source>
        <strain evidence="1 2">C305</strain>
    </source>
</reference>
<dbReference type="PROSITE" id="PS51257">
    <property type="entry name" value="PROKAR_LIPOPROTEIN"/>
    <property type="match status" value="1"/>
</dbReference>
<dbReference type="RefSeq" id="WP_109358876.1">
    <property type="nucleotide sequence ID" value="NZ_QFRJ01000003.1"/>
</dbReference>
<keyword evidence="2" id="KW-1185">Reference proteome</keyword>
<evidence type="ECO:0008006" key="3">
    <source>
        <dbReference type="Google" id="ProtNLM"/>
    </source>
</evidence>
<evidence type="ECO:0000313" key="1">
    <source>
        <dbReference type="EMBL" id="PWH86068.1"/>
    </source>
</evidence>
<organism evidence="1 2">
    <name type="scientific">Brumimicrobium oceani</name>
    <dbReference type="NCBI Taxonomy" id="2100725"/>
    <lineage>
        <taxon>Bacteria</taxon>
        <taxon>Pseudomonadati</taxon>
        <taxon>Bacteroidota</taxon>
        <taxon>Flavobacteriia</taxon>
        <taxon>Flavobacteriales</taxon>
        <taxon>Crocinitomicaceae</taxon>
        <taxon>Brumimicrobium</taxon>
    </lineage>
</organism>